<evidence type="ECO:0000313" key="1">
    <source>
        <dbReference type="EMBL" id="RDX68764.1"/>
    </source>
</evidence>
<gene>
    <name evidence="1" type="ORF">CR513_52209</name>
</gene>
<reference evidence="1" key="1">
    <citation type="submission" date="2018-05" db="EMBL/GenBank/DDBJ databases">
        <title>Draft genome of Mucuna pruriens seed.</title>
        <authorList>
            <person name="Nnadi N.E."/>
            <person name="Vos R."/>
            <person name="Hasami M.H."/>
            <person name="Devisetty U.K."/>
            <person name="Aguiy J.C."/>
        </authorList>
    </citation>
    <scope>NUCLEOTIDE SEQUENCE [LARGE SCALE GENOMIC DNA]</scope>
    <source>
        <strain evidence="1">JCA_2017</strain>
    </source>
</reference>
<proteinExistence type="predicted"/>
<dbReference type="AlphaFoldDB" id="A0A371ERY1"/>
<dbReference type="EMBL" id="QJKJ01012406">
    <property type="protein sequence ID" value="RDX68764.1"/>
    <property type="molecule type" value="Genomic_DNA"/>
</dbReference>
<comment type="caution">
    <text evidence="1">The sequence shown here is derived from an EMBL/GenBank/DDBJ whole genome shotgun (WGS) entry which is preliminary data.</text>
</comment>
<sequence>MEVVKEDYHYFLYKGLRMVEVTNFGMLREGVGGDVGELEAKGVERNWLHLTSPIPQIPIFSSNENPSLVMKLPSLGKIYGNGTALKRQVEVHQMNDFYALSLYIYRKICIITTLKGDQFRIVDLEEGIYSSKQDDLTLFEFFTKLRSLWEELKKFKPFHHALITLHALGAIIAIKNYREKKYAICFLRGLR</sequence>
<dbReference type="Proteomes" id="UP000257109">
    <property type="component" value="Unassembled WGS sequence"/>
</dbReference>
<feature type="non-terminal residue" evidence="1">
    <location>
        <position position="1"/>
    </location>
</feature>
<protein>
    <submittedName>
        <fullName evidence="1">Uncharacterized protein</fullName>
    </submittedName>
</protein>
<keyword evidence="2" id="KW-1185">Reference proteome</keyword>
<organism evidence="1 2">
    <name type="scientific">Mucuna pruriens</name>
    <name type="common">Velvet bean</name>
    <name type="synonym">Dolichos pruriens</name>
    <dbReference type="NCBI Taxonomy" id="157652"/>
    <lineage>
        <taxon>Eukaryota</taxon>
        <taxon>Viridiplantae</taxon>
        <taxon>Streptophyta</taxon>
        <taxon>Embryophyta</taxon>
        <taxon>Tracheophyta</taxon>
        <taxon>Spermatophyta</taxon>
        <taxon>Magnoliopsida</taxon>
        <taxon>eudicotyledons</taxon>
        <taxon>Gunneridae</taxon>
        <taxon>Pentapetalae</taxon>
        <taxon>rosids</taxon>
        <taxon>fabids</taxon>
        <taxon>Fabales</taxon>
        <taxon>Fabaceae</taxon>
        <taxon>Papilionoideae</taxon>
        <taxon>50 kb inversion clade</taxon>
        <taxon>NPAAA clade</taxon>
        <taxon>indigoferoid/millettioid clade</taxon>
        <taxon>Phaseoleae</taxon>
        <taxon>Mucuna</taxon>
    </lineage>
</organism>
<accession>A0A371ERY1</accession>
<name>A0A371ERY1_MUCPR</name>
<evidence type="ECO:0000313" key="2">
    <source>
        <dbReference type="Proteomes" id="UP000257109"/>
    </source>
</evidence>